<reference evidence="2" key="1">
    <citation type="submission" date="2022-11" db="UniProtKB">
        <authorList>
            <consortium name="WormBaseParasite"/>
        </authorList>
    </citation>
    <scope>IDENTIFICATION</scope>
</reference>
<organism evidence="1 2">
    <name type="scientific">Panagrolaimus sp. JU765</name>
    <dbReference type="NCBI Taxonomy" id="591449"/>
    <lineage>
        <taxon>Eukaryota</taxon>
        <taxon>Metazoa</taxon>
        <taxon>Ecdysozoa</taxon>
        <taxon>Nematoda</taxon>
        <taxon>Chromadorea</taxon>
        <taxon>Rhabditida</taxon>
        <taxon>Tylenchina</taxon>
        <taxon>Panagrolaimomorpha</taxon>
        <taxon>Panagrolaimoidea</taxon>
        <taxon>Panagrolaimidae</taxon>
        <taxon>Panagrolaimus</taxon>
    </lineage>
</organism>
<dbReference type="Proteomes" id="UP000887576">
    <property type="component" value="Unplaced"/>
</dbReference>
<protein>
    <submittedName>
        <fullName evidence="2">Uncharacterized protein</fullName>
    </submittedName>
</protein>
<evidence type="ECO:0000313" key="1">
    <source>
        <dbReference type="Proteomes" id="UP000887576"/>
    </source>
</evidence>
<accession>A0AC34RIY9</accession>
<name>A0AC34RIY9_9BILA</name>
<dbReference type="WBParaSite" id="JU765_v2.g7246.t1">
    <property type="protein sequence ID" value="JU765_v2.g7246.t1"/>
    <property type="gene ID" value="JU765_v2.g7246"/>
</dbReference>
<evidence type="ECO:0000313" key="2">
    <source>
        <dbReference type="WBParaSite" id="JU765_v2.g7246.t1"/>
    </source>
</evidence>
<proteinExistence type="predicted"/>
<sequence>MALQNNCREENGLRQKLMVMESAVNQVSSVKAQLRTNAEIVRKEIATAIGYQLSLVRAREQYLMRNLETILDSKERILCEQQEQLNQAIGACQQSMENAIRENCENPILPGLLFRMNVMDLRPRTNAHLIFQCDPSDMRRAIYNFGQIISDPNVKESSESFPLDFDDFEDGVSLAHKSVHKMPRISNAFSETASEPPSNSLNDWLSGLKPSKADSDPEGFEMIRNRLNSEDASSIEVISKADRENEYDFLEVLRLPMENWLQNSSNSHPLTIPQNLYPGLKRGNPKTDQVIERTMVYLTQQFAEQKLNEPAAKKTKIFNEDHFEFGKVIKGIVKSKSDEWLTTKKSPETSQSTTKFPDFSTIYENKQEETIIPNEIDSCEDAMTNKTDISCFEKMIQNLKNNFPENTSYWLQTSVKKDDRPINSMAADLGSWESALGWKGMLEKLHTSAEDDWLAPSSQQFKMATM</sequence>